<gene>
    <name evidence="1" type="ORF">F5148DRAFT_1152771</name>
</gene>
<sequence length="157" mass="17515">MTRSSLHSELVYPQDSTADARAPPLLICTTQILHLSHCFFVLPTYELNSIWPGVGVRISRLSHLLHGLSSHSVGMPTHWRTILHLLQSVQLESRALFPSRSTFPKYTSIRPSSCADLDCPGLAHPEWDPISSGSTSRATRSGSSSSPNEYRKDQYER</sequence>
<protein>
    <submittedName>
        <fullName evidence="1">Uncharacterized protein</fullName>
    </submittedName>
</protein>
<proteinExistence type="predicted"/>
<keyword evidence="2" id="KW-1185">Reference proteome</keyword>
<accession>A0ACC0TXM5</accession>
<comment type="caution">
    <text evidence="1">The sequence shown here is derived from an EMBL/GenBank/DDBJ whole genome shotgun (WGS) entry which is preliminary data.</text>
</comment>
<organism evidence="1 2">
    <name type="scientific">Russula earlei</name>
    <dbReference type="NCBI Taxonomy" id="71964"/>
    <lineage>
        <taxon>Eukaryota</taxon>
        <taxon>Fungi</taxon>
        <taxon>Dikarya</taxon>
        <taxon>Basidiomycota</taxon>
        <taxon>Agaricomycotina</taxon>
        <taxon>Agaricomycetes</taxon>
        <taxon>Russulales</taxon>
        <taxon>Russulaceae</taxon>
        <taxon>Russula</taxon>
    </lineage>
</organism>
<name>A0ACC0TXM5_9AGAM</name>
<evidence type="ECO:0000313" key="1">
    <source>
        <dbReference type="EMBL" id="KAI9450557.1"/>
    </source>
</evidence>
<dbReference type="Proteomes" id="UP001207468">
    <property type="component" value="Unassembled WGS sequence"/>
</dbReference>
<evidence type="ECO:0000313" key="2">
    <source>
        <dbReference type="Proteomes" id="UP001207468"/>
    </source>
</evidence>
<dbReference type="EMBL" id="JAGFNK010000426">
    <property type="protein sequence ID" value="KAI9450557.1"/>
    <property type="molecule type" value="Genomic_DNA"/>
</dbReference>
<reference evidence="1" key="1">
    <citation type="submission" date="2021-03" db="EMBL/GenBank/DDBJ databases">
        <title>Evolutionary priming and transition to the ectomycorrhizal habit in an iconic lineage of mushroom-forming fungi: is preadaptation a requirement?</title>
        <authorList>
            <consortium name="DOE Joint Genome Institute"/>
            <person name="Looney B.P."/>
            <person name="Miyauchi S."/>
            <person name="Morin E."/>
            <person name="Drula E."/>
            <person name="Courty P.E."/>
            <person name="Chicoki N."/>
            <person name="Fauchery L."/>
            <person name="Kohler A."/>
            <person name="Kuo A."/>
            <person name="LaButti K."/>
            <person name="Pangilinan J."/>
            <person name="Lipzen A."/>
            <person name="Riley R."/>
            <person name="Andreopoulos W."/>
            <person name="He G."/>
            <person name="Johnson J."/>
            <person name="Barry K.W."/>
            <person name="Grigoriev I.V."/>
            <person name="Nagy L."/>
            <person name="Hibbett D."/>
            <person name="Henrissat B."/>
            <person name="Matheny P.B."/>
            <person name="Labbe J."/>
            <person name="Martin A.F."/>
        </authorList>
    </citation>
    <scope>NUCLEOTIDE SEQUENCE</scope>
    <source>
        <strain evidence="1">BPL698</strain>
    </source>
</reference>